<dbReference type="Gene3D" id="3.10.10.10">
    <property type="entry name" value="HIV Type 1 Reverse Transcriptase, subunit A, domain 1"/>
    <property type="match status" value="1"/>
</dbReference>
<accession>A0AAV4D053</accession>
<evidence type="ECO:0000313" key="2">
    <source>
        <dbReference type="Proteomes" id="UP000735302"/>
    </source>
</evidence>
<reference evidence="1 2" key="1">
    <citation type="journal article" date="2021" name="Elife">
        <title>Chloroplast acquisition without the gene transfer in kleptoplastic sea slugs, Plakobranchus ocellatus.</title>
        <authorList>
            <person name="Maeda T."/>
            <person name="Takahashi S."/>
            <person name="Yoshida T."/>
            <person name="Shimamura S."/>
            <person name="Takaki Y."/>
            <person name="Nagai Y."/>
            <person name="Toyoda A."/>
            <person name="Suzuki Y."/>
            <person name="Arimoto A."/>
            <person name="Ishii H."/>
            <person name="Satoh N."/>
            <person name="Nishiyama T."/>
            <person name="Hasebe M."/>
            <person name="Maruyama T."/>
            <person name="Minagawa J."/>
            <person name="Obokata J."/>
            <person name="Shigenobu S."/>
        </authorList>
    </citation>
    <scope>NUCLEOTIDE SEQUENCE [LARGE SCALE GENOMIC DNA]</scope>
</reference>
<dbReference type="InterPro" id="IPR043502">
    <property type="entry name" value="DNA/RNA_pol_sf"/>
</dbReference>
<gene>
    <name evidence="1" type="ORF">PoB_006395100</name>
</gene>
<dbReference type="SUPFAM" id="SSF56672">
    <property type="entry name" value="DNA/RNA polymerases"/>
    <property type="match status" value="1"/>
</dbReference>
<dbReference type="Proteomes" id="UP000735302">
    <property type="component" value="Unassembled WGS sequence"/>
</dbReference>
<proteinExistence type="predicted"/>
<comment type="caution">
    <text evidence="1">The sequence shown here is derived from an EMBL/GenBank/DDBJ whole genome shotgun (WGS) entry which is preliminary data.</text>
</comment>
<evidence type="ECO:0000313" key="1">
    <source>
        <dbReference type="EMBL" id="GFO37446.1"/>
    </source>
</evidence>
<dbReference type="EMBL" id="BLXT01007237">
    <property type="protein sequence ID" value="GFO37446.1"/>
    <property type="molecule type" value="Genomic_DNA"/>
</dbReference>
<protein>
    <submittedName>
        <fullName evidence="1">Polyprotein of retroviral origin</fullName>
    </submittedName>
</protein>
<organism evidence="1 2">
    <name type="scientific">Plakobranchus ocellatus</name>
    <dbReference type="NCBI Taxonomy" id="259542"/>
    <lineage>
        <taxon>Eukaryota</taxon>
        <taxon>Metazoa</taxon>
        <taxon>Spiralia</taxon>
        <taxon>Lophotrochozoa</taxon>
        <taxon>Mollusca</taxon>
        <taxon>Gastropoda</taxon>
        <taxon>Heterobranchia</taxon>
        <taxon>Euthyneura</taxon>
        <taxon>Panpulmonata</taxon>
        <taxon>Sacoglossa</taxon>
        <taxon>Placobranchoidea</taxon>
        <taxon>Plakobranchidae</taxon>
        <taxon>Plakobranchus</taxon>
    </lineage>
</organism>
<dbReference type="AlphaFoldDB" id="A0AAV4D053"/>
<keyword evidence="2" id="KW-1185">Reference proteome</keyword>
<sequence length="111" mass="12685">MNWRSWYAVYPQRPSGIDNTGGESHRVDFFNTYLTTAASCTLRYEADVVRRARGDGEFGNHQENSSYYASHVVLVKKKDSSNHICIKYRRLKKLTVSDAHPMIPLLTCSKA</sequence>
<name>A0AAV4D053_9GAST</name>